<dbReference type="AlphaFoldDB" id="A0A1H2RM16"/>
<dbReference type="Proteomes" id="UP000199488">
    <property type="component" value="Unassembled WGS sequence"/>
</dbReference>
<proteinExistence type="predicted"/>
<keyword evidence="1" id="KW-0812">Transmembrane</keyword>
<dbReference type="EMBL" id="FNNC01000001">
    <property type="protein sequence ID" value="SDW20278.1"/>
    <property type="molecule type" value="Genomic_DNA"/>
</dbReference>
<keyword evidence="1" id="KW-0472">Membrane</keyword>
<keyword evidence="3" id="KW-1185">Reference proteome</keyword>
<protein>
    <submittedName>
        <fullName evidence="2">Uncharacterized protein</fullName>
    </submittedName>
</protein>
<evidence type="ECO:0000256" key="1">
    <source>
        <dbReference type="SAM" id="Phobius"/>
    </source>
</evidence>
<organism evidence="2 3">
    <name type="scientific">Marinococcus luteus</name>
    <dbReference type="NCBI Taxonomy" id="1122204"/>
    <lineage>
        <taxon>Bacteria</taxon>
        <taxon>Bacillati</taxon>
        <taxon>Bacillota</taxon>
        <taxon>Bacilli</taxon>
        <taxon>Bacillales</taxon>
        <taxon>Bacillaceae</taxon>
        <taxon>Marinococcus</taxon>
    </lineage>
</organism>
<name>A0A1H2RM16_9BACI</name>
<sequence>MVITNIATLAVLLFIVAAVIDRSNVKIHRLDEQGKELKDSLRDREKIKMKVMTLCHQAFCIVFLILIGLDFTGVITIPFWLFNGMLAVLLISTIIIWINQRKKKEESIGQ</sequence>
<evidence type="ECO:0000313" key="3">
    <source>
        <dbReference type="Proteomes" id="UP000199488"/>
    </source>
</evidence>
<reference evidence="2 3" key="1">
    <citation type="submission" date="2016-10" db="EMBL/GenBank/DDBJ databases">
        <authorList>
            <person name="de Groot N.N."/>
        </authorList>
    </citation>
    <scope>NUCLEOTIDE SEQUENCE [LARGE SCALE GENOMIC DNA]</scope>
    <source>
        <strain evidence="2 3">DSM 23126</strain>
    </source>
</reference>
<evidence type="ECO:0000313" key="2">
    <source>
        <dbReference type="EMBL" id="SDW20278.1"/>
    </source>
</evidence>
<accession>A0A1H2RM16</accession>
<feature type="transmembrane region" description="Helical" evidence="1">
    <location>
        <begin position="77"/>
        <end position="98"/>
    </location>
</feature>
<keyword evidence="1" id="KW-1133">Transmembrane helix</keyword>
<gene>
    <name evidence="2" type="ORF">SAMN05421781_0830</name>
</gene>
<feature type="transmembrane region" description="Helical" evidence="1">
    <location>
        <begin position="6"/>
        <end position="25"/>
    </location>
</feature>
<dbReference type="RefSeq" id="WP_091611517.1">
    <property type="nucleotide sequence ID" value="NZ_FNNC01000001.1"/>
</dbReference>
<feature type="transmembrane region" description="Helical" evidence="1">
    <location>
        <begin position="51"/>
        <end position="71"/>
    </location>
</feature>